<dbReference type="CDD" id="cd02440">
    <property type="entry name" value="AdoMet_MTases"/>
    <property type="match status" value="1"/>
</dbReference>
<name>A0AAW8J745_9GAMM</name>
<dbReference type="Proteomes" id="UP001243844">
    <property type="component" value="Unassembled WGS sequence"/>
</dbReference>
<evidence type="ECO:0000313" key="2">
    <source>
        <dbReference type="EMBL" id="MDQ8934995.1"/>
    </source>
</evidence>
<dbReference type="InterPro" id="IPR013216">
    <property type="entry name" value="Methyltransf_11"/>
</dbReference>
<proteinExistence type="predicted"/>
<dbReference type="RefSeq" id="WP_308981121.1">
    <property type="nucleotide sequence ID" value="NZ_JAVIDL010000006.1"/>
</dbReference>
<gene>
    <name evidence="2" type="ORF">RFH47_04500</name>
</gene>
<keyword evidence="2" id="KW-0489">Methyltransferase</keyword>
<dbReference type="PANTHER" id="PTHR43591">
    <property type="entry name" value="METHYLTRANSFERASE"/>
    <property type="match status" value="1"/>
</dbReference>
<evidence type="ECO:0000313" key="3">
    <source>
        <dbReference type="Proteomes" id="UP001243844"/>
    </source>
</evidence>
<protein>
    <submittedName>
        <fullName evidence="2">Class I SAM-dependent methyltransferase</fullName>
    </submittedName>
</protein>
<dbReference type="SUPFAM" id="SSF53335">
    <property type="entry name" value="S-adenosyl-L-methionine-dependent methyltransferases"/>
    <property type="match status" value="1"/>
</dbReference>
<dbReference type="AlphaFoldDB" id="A0AAW8J745"/>
<evidence type="ECO:0000259" key="1">
    <source>
        <dbReference type="Pfam" id="PF08241"/>
    </source>
</evidence>
<dbReference type="Pfam" id="PF08241">
    <property type="entry name" value="Methyltransf_11"/>
    <property type="match status" value="1"/>
</dbReference>
<accession>A0AAW8J745</accession>
<dbReference type="GO" id="GO:0008757">
    <property type="term" value="F:S-adenosylmethionine-dependent methyltransferase activity"/>
    <property type="evidence" value="ECO:0007669"/>
    <property type="project" value="InterPro"/>
</dbReference>
<dbReference type="EMBL" id="JAVIDL010000006">
    <property type="protein sequence ID" value="MDQ8934995.1"/>
    <property type="molecule type" value="Genomic_DNA"/>
</dbReference>
<dbReference type="PANTHER" id="PTHR43591:SF24">
    <property type="entry name" value="2-METHOXY-6-POLYPRENYL-1,4-BENZOQUINOL METHYLASE, MITOCHONDRIAL"/>
    <property type="match status" value="1"/>
</dbReference>
<dbReference type="Gene3D" id="3.40.50.150">
    <property type="entry name" value="Vaccinia Virus protein VP39"/>
    <property type="match status" value="1"/>
</dbReference>
<organism evidence="2 3">
    <name type="scientific">Acinetobacter rudis</name>
    <dbReference type="NCBI Taxonomy" id="632955"/>
    <lineage>
        <taxon>Bacteria</taxon>
        <taxon>Pseudomonadati</taxon>
        <taxon>Pseudomonadota</taxon>
        <taxon>Gammaproteobacteria</taxon>
        <taxon>Moraxellales</taxon>
        <taxon>Moraxellaceae</taxon>
        <taxon>Acinetobacter</taxon>
    </lineage>
</organism>
<keyword evidence="2" id="KW-0808">Transferase</keyword>
<reference evidence="2" key="1">
    <citation type="submission" date="2023-08" db="EMBL/GenBank/DDBJ databases">
        <title>Emergence of clinically-relevant ST2 carbapenem-resistant Acinetobacter baumannii strains in hospital sewages in Zhejiang, East of China.</title>
        <authorList>
            <person name="Kaichao C."/>
            <person name="Zhang R."/>
        </authorList>
    </citation>
    <scope>NUCLEOTIDE SEQUENCE</scope>
    <source>
        <strain evidence="2">M-RB-37</strain>
    </source>
</reference>
<comment type="caution">
    <text evidence="2">The sequence shown here is derived from an EMBL/GenBank/DDBJ whole genome shotgun (WGS) entry which is preliminary data.</text>
</comment>
<dbReference type="GO" id="GO:0032259">
    <property type="term" value="P:methylation"/>
    <property type="evidence" value="ECO:0007669"/>
    <property type="project" value="UniProtKB-KW"/>
</dbReference>
<sequence>MQSQHDLNQKQYHDKSEAYLNSATHAQGVEFSKMQYVCRNYTQAQLLDLGCGGGHVSYQMASAVESIIAYDLSVEMLQLVEAQAQQRGLHNIRTQVGVAEQLPFADHSFDIVISRYSAHHWQSLKKALSEVHRVLKPKGAAIFFDVLGSCDPMLDTFLQCIEMIRDPSHVRDYSLSEWLEWVEYYGFEIDVVEKQSLALDFKAWVQRMKTPAMAVETIRELQEKVSDHVRDYYQIQSDGSFTSPTMYLQMSKA</sequence>
<dbReference type="InterPro" id="IPR029063">
    <property type="entry name" value="SAM-dependent_MTases_sf"/>
</dbReference>
<feature type="domain" description="Methyltransferase type 11" evidence="1">
    <location>
        <begin position="47"/>
        <end position="143"/>
    </location>
</feature>